<name>A0A9W7AKW1_9STRA</name>
<dbReference type="GO" id="GO:0016491">
    <property type="term" value="F:oxidoreductase activity"/>
    <property type="evidence" value="ECO:0007669"/>
    <property type="project" value="UniProtKB-KW"/>
</dbReference>
<dbReference type="AlphaFoldDB" id="A0A9W7AKW1"/>
<organism evidence="3 4">
    <name type="scientific">Triparma laevis f. inornata</name>
    <dbReference type="NCBI Taxonomy" id="1714386"/>
    <lineage>
        <taxon>Eukaryota</taxon>
        <taxon>Sar</taxon>
        <taxon>Stramenopiles</taxon>
        <taxon>Ochrophyta</taxon>
        <taxon>Bolidophyceae</taxon>
        <taxon>Parmales</taxon>
        <taxon>Triparmaceae</taxon>
        <taxon>Triparma</taxon>
    </lineage>
</organism>
<proteinExistence type="inferred from homology"/>
<dbReference type="PANTHER" id="PTHR43115">
    <property type="entry name" value="DEHYDROGENASE/REDUCTASE SDR FAMILY MEMBER 11"/>
    <property type="match status" value="1"/>
</dbReference>
<accession>A0A9W7AKW1</accession>
<dbReference type="SUPFAM" id="SSF51735">
    <property type="entry name" value="NAD(P)-binding Rossmann-fold domains"/>
    <property type="match status" value="1"/>
</dbReference>
<keyword evidence="2" id="KW-0560">Oxidoreductase</keyword>
<gene>
    <name evidence="3" type="ORF">TL16_g05737</name>
</gene>
<evidence type="ECO:0000256" key="2">
    <source>
        <dbReference type="ARBA" id="ARBA00023002"/>
    </source>
</evidence>
<dbReference type="Pfam" id="PF00106">
    <property type="entry name" value="adh_short"/>
    <property type="match status" value="1"/>
</dbReference>
<dbReference type="Gene3D" id="3.40.50.720">
    <property type="entry name" value="NAD(P)-binding Rossmann-like Domain"/>
    <property type="match status" value="1"/>
</dbReference>
<evidence type="ECO:0000256" key="1">
    <source>
        <dbReference type="ARBA" id="ARBA00006484"/>
    </source>
</evidence>
<dbReference type="PANTHER" id="PTHR43115:SF4">
    <property type="entry name" value="DEHYDROGENASE_REDUCTASE SDR FAMILY MEMBER 11"/>
    <property type="match status" value="1"/>
</dbReference>
<dbReference type="Proteomes" id="UP001162640">
    <property type="component" value="Unassembled WGS sequence"/>
</dbReference>
<evidence type="ECO:0000313" key="4">
    <source>
        <dbReference type="Proteomes" id="UP001162640"/>
    </source>
</evidence>
<evidence type="ECO:0000313" key="3">
    <source>
        <dbReference type="EMBL" id="GMH71760.1"/>
    </source>
</evidence>
<comment type="similarity">
    <text evidence="1">Belongs to the short-chain dehydrogenases/reductases (SDR) family.</text>
</comment>
<dbReference type="PRINTS" id="PR00081">
    <property type="entry name" value="GDHRDH"/>
</dbReference>
<comment type="caution">
    <text evidence="3">The sequence shown here is derived from an EMBL/GenBank/DDBJ whole genome shotgun (WGS) entry which is preliminary data.</text>
</comment>
<protein>
    <submittedName>
        <fullName evidence="3">Uncharacterized protein</fullName>
    </submittedName>
</protein>
<sequence>MLLDSIVTQDPTEWATMINVNVFGVLNAIHSVIEGMIERKDGVVVNVSSIAGQKLFPNHSVYCATKFAVHAITERLRAECAPHSVRVCVISPGAVETELLGHTTNENVKSGYNDWKTSMAEGVLLPEDVSEAVLFATSSHRRCCIREITLAPTYQEP</sequence>
<reference evidence="4" key="1">
    <citation type="journal article" date="2023" name="Commun. Biol.">
        <title>Genome analysis of Parmales, the sister group of diatoms, reveals the evolutionary specialization of diatoms from phago-mixotrophs to photoautotrophs.</title>
        <authorList>
            <person name="Ban H."/>
            <person name="Sato S."/>
            <person name="Yoshikawa S."/>
            <person name="Yamada K."/>
            <person name="Nakamura Y."/>
            <person name="Ichinomiya M."/>
            <person name="Sato N."/>
            <person name="Blanc-Mathieu R."/>
            <person name="Endo H."/>
            <person name="Kuwata A."/>
            <person name="Ogata H."/>
        </authorList>
    </citation>
    <scope>NUCLEOTIDE SEQUENCE [LARGE SCALE GENOMIC DNA]</scope>
</reference>
<dbReference type="InterPro" id="IPR002347">
    <property type="entry name" value="SDR_fam"/>
</dbReference>
<dbReference type="InterPro" id="IPR036291">
    <property type="entry name" value="NAD(P)-bd_dom_sf"/>
</dbReference>
<dbReference type="EMBL" id="BLQM01000169">
    <property type="protein sequence ID" value="GMH71760.1"/>
    <property type="molecule type" value="Genomic_DNA"/>
</dbReference>